<dbReference type="InterPro" id="IPR053738">
    <property type="entry name" value="Lambda_capsid_assembly"/>
</dbReference>
<gene>
    <name evidence="1" type="ORF">CGC59_06255</name>
</gene>
<evidence type="ECO:0000313" key="2">
    <source>
        <dbReference type="Proteomes" id="UP000217334"/>
    </source>
</evidence>
<dbReference type="Pfam" id="PF03864">
    <property type="entry name" value="Phage_cap_E"/>
    <property type="match status" value="1"/>
</dbReference>
<dbReference type="EMBL" id="CP022383">
    <property type="protein sequence ID" value="ATA79306.1"/>
    <property type="molecule type" value="Genomic_DNA"/>
</dbReference>
<dbReference type="InterPro" id="IPR005564">
    <property type="entry name" value="Major_capsid_GpE"/>
</dbReference>
<proteinExistence type="predicted"/>
<dbReference type="Gene3D" id="3.90.1690.10">
    <property type="entry name" value="phage-related protein like domain"/>
    <property type="match status" value="1"/>
</dbReference>
<dbReference type="AlphaFoldDB" id="A0A250F5P5"/>
<dbReference type="RefSeq" id="WP_095901249.1">
    <property type="nucleotide sequence ID" value="NZ_CP022383.1"/>
</dbReference>
<reference evidence="2" key="1">
    <citation type="submission" date="2017-06" db="EMBL/GenBank/DDBJ databases">
        <title>Capnocytophaga spp. assemblies.</title>
        <authorList>
            <person name="Gulvik C.A."/>
        </authorList>
    </citation>
    <scope>NUCLEOTIDE SEQUENCE [LARGE SCALE GENOMIC DNA]</scope>
    <source>
        <strain evidence="2">H4486</strain>
    </source>
</reference>
<dbReference type="Proteomes" id="UP000217334">
    <property type="component" value="Chromosome"/>
</dbReference>
<evidence type="ECO:0000313" key="1">
    <source>
        <dbReference type="EMBL" id="ATA79306.1"/>
    </source>
</evidence>
<sequence length="359" mass="39975">MNINANNIITEFSQANMNAIIQAYPLGDLRYREYFPLKFNPYLTYSNIEGADGAKIMADIVAIGSKAPRKGREFVENIKGEIPKVEIARDLNEKDLLTIQQLRYAVNANPTNAGIKNQLIDKIYEDPRFCIDGINARMEWMAKQLVSTGKYKTTATNNGGVVNVSVDFKVKTQNALKKWADADANPIEEIEKYQEEAKGKGYSYATITMSRATLNQVLKNKNTRAFVLGVPINATTILPDVRLDQLNAELAEHGLPIIKVWESFISFEGKNGEVTVANGWEEGNILFSTSALLGTTQYTTTTEFTMDFADVMSKSIKDSFILVNTFGHQDPISVSTKATAFATPVLNDSKRKLIIKTKF</sequence>
<name>A0A250F5P5_CAPSP</name>
<organism evidence="1 2">
    <name type="scientific">Capnocytophaga sputigena</name>
    <dbReference type="NCBI Taxonomy" id="1019"/>
    <lineage>
        <taxon>Bacteria</taxon>
        <taxon>Pseudomonadati</taxon>
        <taxon>Bacteroidota</taxon>
        <taxon>Flavobacteriia</taxon>
        <taxon>Flavobacteriales</taxon>
        <taxon>Flavobacteriaceae</taxon>
        <taxon>Capnocytophaga</taxon>
    </lineage>
</organism>
<protein>
    <submittedName>
        <fullName evidence="1">Major capsid protein E</fullName>
    </submittedName>
</protein>
<accession>A0A250F5P5</accession>